<evidence type="ECO:0000313" key="1">
    <source>
        <dbReference type="EMBL" id="OAX40524.1"/>
    </source>
</evidence>
<name>A0A1B7N6Q4_9AGAM</name>
<dbReference type="InParanoid" id="A0A1B7N6Q4"/>
<dbReference type="AlphaFoldDB" id="A0A1B7N6Q4"/>
<keyword evidence="2" id="KW-1185">Reference proteome</keyword>
<dbReference type="EMBL" id="KV448209">
    <property type="protein sequence ID" value="OAX40524.1"/>
    <property type="molecule type" value="Genomic_DNA"/>
</dbReference>
<protein>
    <submittedName>
        <fullName evidence="1">Uncharacterized protein</fullName>
    </submittedName>
</protein>
<reference evidence="1 2" key="1">
    <citation type="submission" date="2016-06" db="EMBL/GenBank/DDBJ databases">
        <title>Comparative genomics of the ectomycorrhizal sister species Rhizopogon vinicolor and Rhizopogon vesiculosus (Basidiomycota: Boletales) reveals a divergence of the mating type B locus.</title>
        <authorList>
            <consortium name="DOE Joint Genome Institute"/>
            <person name="Mujic A.B."/>
            <person name="Kuo A."/>
            <person name="Tritt A."/>
            <person name="Lipzen A."/>
            <person name="Chen C."/>
            <person name="Johnson J."/>
            <person name="Sharma A."/>
            <person name="Barry K."/>
            <person name="Grigoriev I.V."/>
            <person name="Spatafora J.W."/>
        </authorList>
    </citation>
    <scope>NUCLEOTIDE SEQUENCE [LARGE SCALE GENOMIC DNA]</scope>
    <source>
        <strain evidence="1 2">AM-OR11-026</strain>
    </source>
</reference>
<sequence>MASEMDSDKLSAAHAADTEILVRRGMTKGYELFSLLTPPAYVAFALMRKGRAHLTVNRFLRATWAGGAIGSAGGGMLEYIRSSRASEATVRTRRMQHAYDIASLRADDHSTIGAILFAVLTPAILWKRASIANLVLGGAGIGSAIGLLTHYGRTVTGDVASNAQIHEIPIPSS</sequence>
<gene>
    <name evidence="1" type="ORF">K503DRAFT_864581</name>
</gene>
<dbReference type="Proteomes" id="UP000092154">
    <property type="component" value="Unassembled WGS sequence"/>
</dbReference>
<accession>A0A1B7N6Q4</accession>
<evidence type="ECO:0000313" key="2">
    <source>
        <dbReference type="Proteomes" id="UP000092154"/>
    </source>
</evidence>
<proteinExistence type="predicted"/>
<dbReference type="OrthoDB" id="2524788at2759"/>
<organism evidence="1 2">
    <name type="scientific">Rhizopogon vinicolor AM-OR11-026</name>
    <dbReference type="NCBI Taxonomy" id="1314800"/>
    <lineage>
        <taxon>Eukaryota</taxon>
        <taxon>Fungi</taxon>
        <taxon>Dikarya</taxon>
        <taxon>Basidiomycota</taxon>
        <taxon>Agaricomycotina</taxon>
        <taxon>Agaricomycetes</taxon>
        <taxon>Agaricomycetidae</taxon>
        <taxon>Boletales</taxon>
        <taxon>Suillineae</taxon>
        <taxon>Rhizopogonaceae</taxon>
        <taxon>Rhizopogon</taxon>
    </lineage>
</organism>